<protein>
    <recommendedName>
        <fullName evidence="8">C4-dicarboxylate transporter/malic acid transport protein</fullName>
    </recommendedName>
</protein>
<dbReference type="InterPro" id="IPR030185">
    <property type="entry name" value="Mae1"/>
</dbReference>
<sequence>MRFIMVPGSFMHSFLDEIESLFIPAVVVSIATILINITQYGCPHTGPWLQTVTEALFWVYLAISIAASTGMYLVLWSTQVFPIQTMTPVWVFPAYPLLLTAPLATNLISTDRVGPGDPMSNRVAIAAAAVTVQGTGFLISFMICAAFIYRLMTQKLPRDMQRPGVFISIGPPAFTVAGLVLLGQQAKDILPPNYTGQSHAVFILEILSTLLGLWLWGLSEWFFIVSVGSLWKYTRNDRSIPFQMTWWSFGQ</sequence>
<dbReference type="AlphaFoldDB" id="A0A7C8MST6"/>
<dbReference type="InterPro" id="IPR004695">
    <property type="entry name" value="SLAC1/Mae1/Ssu1/TehA"/>
</dbReference>
<dbReference type="InParanoid" id="A0A7C8MST6"/>
<dbReference type="Pfam" id="PF03595">
    <property type="entry name" value="SLAC1"/>
    <property type="match status" value="1"/>
</dbReference>
<dbReference type="EMBL" id="WUBL01000139">
    <property type="protein sequence ID" value="KAF2964714.1"/>
    <property type="molecule type" value="Genomic_DNA"/>
</dbReference>
<organism evidence="6 7">
    <name type="scientific">Xylaria multiplex</name>
    <dbReference type="NCBI Taxonomy" id="323545"/>
    <lineage>
        <taxon>Eukaryota</taxon>
        <taxon>Fungi</taxon>
        <taxon>Dikarya</taxon>
        <taxon>Ascomycota</taxon>
        <taxon>Pezizomycotina</taxon>
        <taxon>Sordariomycetes</taxon>
        <taxon>Xylariomycetidae</taxon>
        <taxon>Xylariales</taxon>
        <taxon>Xylariaceae</taxon>
        <taxon>Xylaria</taxon>
    </lineage>
</organism>
<dbReference type="GO" id="GO:0015140">
    <property type="term" value="F:malate transmembrane transporter activity"/>
    <property type="evidence" value="ECO:0007669"/>
    <property type="project" value="InterPro"/>
</dbReference>
<evidence type="ECO:0000256" key="5">
    <source>
        <dbReference type="SAM" id="Phobius"/>
    </source>
</evidence>
<comment type="caution">
    <text evidence="6">The sequence shown here is derived from an EMBL/GenBank/DDBJ whole genome shotgun (WGS) entry which is preliminary data.</text>
</comment>
<dbReference type="GO" id="GO:0016020">
    <property type="term" value="C:membrane"/>
    <property type="evidence" value="ECO:0007669"/>
    <property type="project" value="UniProtKB-SubCell"/>
</dbReference>
<reference evidence="6 7" key="1">
    <citation type="submission" date="2019-12" db="EMBL/GenBank/DDBJ databases">
        <title>Draft genome sequence of the ascomycete Xylaria multiplex DSM 110363.</title>
        <authorList>
            <person name="Buettner E."/>
            <person name="Kellner H."/>
        </authorList>
    </citation>
    <scope>NUCLEOTIDE SEQUENCE [LARGE SCALE GENOMIC DNA]</scope>
    <source>
        <strain evidence="6 7">DSM 110363</strain>
    </source>
</reference>
<dbReference type="OrthoDB" id="2901184at2759"/>
<feature type="transmembrane region" description="Helical" evidence="5">
    <location>
        <begin position="87"/>
        <end position="104"/>
    </location>
</feature>
<keyword evidence="3 5" id="KW-1133">Transmembrane helix</keyword>
<dbReference type="Proteomes" id="UP000481858">
    <property type="component" value="Unassembled WGS sequence"/>
</dbReference>
<keyword evidence="2 5" id="KW-0812">Transmembrane</keyword>
<feature type="transmembrane region" description="Helical" evidence="5">
    <location>
        <begin position="57"/>
        <end position="75"/>
    </location>
</feature>
<evidence type="ECO:0000256" key="2">
    <source>
        <dbReference type="ARBA" id="ARBA00022692"/>
    </source>
</evidence>
<evidence type="ECO:0000256" key="4">
    <source>
        <dbReference type="ARBA" id="ARBA00023136"/>
    </source>
</evidence>
<feature type="transmembrane region" description="Helical" evidence="5">
    <location>
        <begin position="202"/>
        <end position="231"/>
    </location>
</feature>
<comment type="subcellular location">
    <subcellularLocation>
        <location evidence="1">Membrane</location>
        <topology evidence="1">Multi-pass membrane protein</topology>
    </subcellularLocation>
</comment>
<dbReference type="PANTHER" id="PTHR31162:SF3">
    <property type="entry name" value="TRANSPORTER_MALIC ACID TRANSPORT PROTEIN, PUTATIVE-RELATED"/>
    <property type="match status" value="1"/>
</dbReference>
<accession>A0A7C8MST6</accession>
<dbReference type="InterPro" id="IPR038665">
    <property type="entry name" value="Voltage-dep_anion_channel_sf"/>
</dbReference>
<feature type="transmembrane region" description="Helical" evidence="5">
    <location>
        <begin position="21"/>
        <end position="37"/>
    </location>
</feature>
<keyword evidence="4 5" id="KW-0472">Membrane</keyword>
<dbReference type="Gene3D" id="1.50.10.150">
    <property type="entry name" value="Voltage-dependent anion channel"/>
    <property type="match status" value="1"/>
</dbReference>
<evidence type="ECO:0000256" key="3">
    <source>
        <dbReference type="ARBA" id="ARBA00022989"/>
    </source>
</evidence>
<proteinExistence type="predicted"/>
<evidence type="ECO:0000313" key="7">
    <source>
        <dbReference type="Proteomes" id="UP000481858"/>
    </source>
</evidence>
<evidence type="ECO:0008006" key="8">
    <source>
        <dbReference type="Google" id="ProtNLM"/>
    </source>
</evidence>
<feature type="transmembrane region" description="Helical" evidence="5">
    <location>
        <begin position="124"/>
        <end position="152"/>
    </location>
</feature>
<keyword evidence="7" id="KW-1185">Reference proteome</keyword>
<gene>
    <name evidence="6" type="ORF">GQX73_g8859</name>
</gene>
<evidence type="ECO:0000256" key="1">
    <source>
        <dbReference type="ARBA" id="ARBA00004141"/>
    </source>
</evidence>
<dbReference type="PANTHER" id="PTHR31162">
    <property type="entry name" value="MALIC ACID TRANSPORT PROTEIN-RELATED"/>
    <property type="match status" value="1"/>
</dbReference>
<evidence type="ECO:0000313" key="6">
    <source>
        <dbReference type="EMBL" id="KAF2964714.1"/>
    </source>
</evidence>
<name>A0A7C8MST6_9PEZI</name>
<feature type="transmembrane region" description="Helical" evidence="5">
    <location>
        <begin position="164"/>
        <end position="182"/>
    </location>
</feature>